<keyword evidence="3" id="KW-0472">Membrane</keyword>
<feature type="region of interest" description="Disordered" evidence="2">
    <location>
        <begin position="45"/>
        <end position="100"/>
    </location>
</feature>
<dbReference type="RefSeq" id="WP_275309435.1">
    <property type="nucleotide sequence ID" value="NZ_CP095749.1"/>
</dbReference>
<keyword evidence="3" id="KW-1133">Transmembrane helix</keyword>
<dbReference type="PANTHER" id="PTHR30404">
    <property type="entry name" value="N-ACETYLMURAMOYL-L-ALANINE AMIDASE"/>
    <property type="match status" value="1"/>
</dbReference>
<evidence type="ECO:0000256" key="1">
    <source>
        <dbReference type="ARBA" id="ARBA00022801"/>
    </source>
</evidence>
<gene>
    <name evidence="5" type="ORF">MOV08_28815</name>
</gene>
<keyword evidence="1" id="KW-0378">Hydrolase</keyword>
<proteinExistence type="predicted"/>
<organism evidence="5 6">
    <name type="scientific">Streptomyces yunnanensis</name>
    <dbReference type="NCBI Taxonomy" id="156453"/>
    <lineage>
        <taxon>Bacteria</taxon>
        <taxon>Bacillati</taxon>
        <taxon>Actinomycetota</taxon>
        <taxon>Actinomycetes</taxon>
        <taxon>Kitasatosporales</taxon>
        <taxon>Streptomycetaceae</taxon>
        <taxon>Streptomyces</taxon>
    </lineage>
</organism>
<evidence type="ECO:0000313" key="6">
    <source>
        <dbReference type="Proteomes" id="UP001218629"/>
    </source>
</evidence>
<sequence>MSNGSTFPPPRRSRGPLLIVLAVVVAVGVGGWLLWRPPGGGLFPAGGPASGSPSADGGGAGDDAPTAGADRPAPAGGPRLKGRTVLLDPGHNPRNRDHTREIARLVDIGNDRKECDTTGTATDGGYAEAEFTLDVVRRARTLLRAEGARVVLTQDGDRPYGPCVDGRAAAGNTAHADAAVSVHADGSVAGNRGFHVILPARVTAGAADTSRIVGPSRDLGERLADRFAAVTGSARSNYVGHGTGLDVRSDLGGLNLSTVPKVFIECGNMRDPKDAAQLTDAQWREKAARGITEGITDFLTR</sequence>
<reference evidence="5 6" key="1">
    <citation type="submission" date="2022-03" db="EMBL/GenBank/DDBJ databases">
        <title>Streptomyces yunnanensis P86,complete genome.</title>
        <authorList>
            <person name="Chen S."/>
            <person name="Zhang Q."/>
        </authorList>
    </citation>
    <scope>NUCLEOTIDE SEQUENCE [LARGE SCALE GENOMIC DNA]</scope>
    <source>
        <strain evidence="5 6">P86</strain>
    </source>
</reference>
<dbReference type="Gene3D" id="3.40.630.40">
    <property type="entry name" value="Zn-dependent exopeptidases"/>
    <property type="match status" value="1"/>
</dbReference>
<dbReference type="EMBL" id="CP095749">
    <property type="protein sequence ID" value="WEB42861.1"/>
    <property type="molecule type" value="Genomic_DNA"/>
</dbReference>
<dbReference type="SMART" id="SM00646">
    <property type="entry name" value="Ami_3"/>
    <property type="match status" value="1"/>
</dbReference>
<evidence type="ECO:0000256" key="2">
    <source>
        <dbReference type="SAM" id="MobiDB-lite"/>
    </source>
</evidence>
<dbReference type="InterPro" id="IPR050695">
    <property type="entry name" value="N-acetylmuramoyl_amidase_3"/>
</dbReference>
<evidence type="ECO:0000313" key="5">
    <source>
        <dbReference type="EMBL" id="WEB42861.1"/>
    </source>
</evidence>
<dbReference type="CDD" id="cd02696">
    <property type="entry name" value="MurNAc-LAA"/>
    <property type="match status" value="1"/>
</dbReference>
<evidence type="ECO:0000256" key="3">
    <source>
        <dbReference type="SAM" id="Phobius"/>
    </source>
</evidence>
<dbReference type="Pfam" id="PF01520">
    <property type="entry name" value="Amidase_3"/>
    <property type="match status" value="1"/>
</dbReference>
<feature type="transmembrane region" description="Helical" evidence="3">
    <location>
        <begin position="17"/>
        <end position="35"/>
    </location>
</feature>
<keyword evidence="6" id="KW-1185">Reference proteome</keyword>
<dbReference type="InterPro" id="IPR002508">
    <property type="entry name" value="MurNAc-LAA_cat"/>
</dbReference>
<accession>A0ABY8AF29</accession>
<evidence type="ECO:0000259" key="4">
    <source>
        <dbReference type="SMART" id="SM00646"/>
    </source>
</evidence>
<feature type="compositionally biased region" description="Low complexity" evidence="2">
    <location>
        <begin position="62"/>
        <end position="78"/>
    </location>
</feature>
<protein>
    <submittedName>
        <fullName evidence="5">N-acetylmuramoyl-L-alanine amidase</fullName>
    </submittedName>
</protein>
<dbReference type="PANTHER" id="PTHR30404:SF0">
    <property type="entry name" value="N-ACETYLMURAMOYL-L-ALANINE AMIDASE AMIC"/>
    <property type="match status" value="1"/>
</dbReference>
<feature type="domain" description="MurNAc-LAA" evidence="4">
    <location>
        <begin position="168"/>
        <end position="296"/>
    </location>
</feature>
<name>A0ABY8AF29_9ACTN</name>
<feature type="compositionally biased region" description="Low complexity" evidence="2">
    <location>
        <begin position="45"/>
        <end position="55"/>
    </location>
</feature>
<dbReference type="Proteomes" id="UP001218629">
    <property type="component" value="Chromosome"/>
</dbReference>
<keyword evidence="3" id="KW-0812">Transmembrane</keyword>
<dbReference type="SUPFAM" id="SSF53187">
    <property type="entry name" value="Zn-dependent exopeptidases"/>
    <property type="match status" value="1"/>
</dbReference>